<protein>
    <submittedName>
        <fullName evidence="1">Uncharacterized protein</fullName>
    </submittedName>
</protein>
<evidence type="ECO:0000313" key="1">
    <source>
        <dbReference type="EMBL" id="GLQ91491.1"/>
    </source>
</evidence>
<dbReference type="Proteomes" id="UP001156670">
    <property type="component" value="Unassembled WGS sequence"/>
</dbReference>
<proteinExistence type="predicted"/>
<gene>
    <name evidence="1" type="ORF">GCM10007901_04410</name>
</gene>
<organism evidence="1 2">
    <name type="scientific">Dyella acidisoli</name>
    <dbReference type="NCBI Taxonomy" id="1867834"/>
    <lineage>
        <taxon>Bacteria</taxon>
        <taxon>Pseudomonadati</taxon>
        <taxon>Pseudomonadota</taxon>
        <taxon>Gammaproteobacteria</taxon>
        <taxon>Lysobacterales</taxon>
        <taxon>Rhodanobacteraceae</taxon>
        <taxon>Dyella</taxon>
    </lineage>
</organism>
<dbReference type="EMBL" id="BSOB01000005">
    <property type="protein sequence ID" value="GLQ91491.1"/>
    <property type="molecule type" value="Genomic_DNA"/>
</dbReference>
<evidence type="ECO:0000313" key="2">
    <source>
        <dbReference type="Proteomes" id="UP001156670"/>
    </source>
</evidence>
<reference evidence="2" key="1">
    <citation type="journal article" date="2019" name="Int. J. Syst. Evol. Microbiol.">
        <title>The Global Catalogue of Microorganisms (GCM) 10K type strain sequencing project: providing services to taxonomists for standard genome sequencing and annotation.</title>
        <authorList>
            <consortium name="The Broad Institute Genomics Platform"/>
            <consortium name="The Broad Institute Genome Sequencing Center for Infectious Disease"/>
            <person name="Wu L."/>
            <person name="Ma J."/>
        </authorList>
    </citation>
    <scope>NUCLEOTIDE SEQUENCE [LARGE SCALE GENOMIC DNA]</scope>
    <source>
        <strain evidence="2">NBRC 111980</strain>
    </source>
</reference>
<sequence>MEGTIALLCATRNDTIGAHDGVSESMTLSSFLQIYYASLEQIKSVGYVIFRDGLATIL</sequence>
<name>A0ABQ5XLP4_9GAMM</name>
<comment type="caution">
    <text evidence="1">The sequence shown here is derived from an EMBL/GenBank/DDBJ whole genome shotgun (WGS) entry which is preliminary data.</text>
</comment>
<accession>A0ABQ5XLP4</accession>
<keyword evidence="2" id="KW-1185">Reference proteome</keyword>